<dbReference type="InterPro" id="IPR017317">
    <property type="entry name" value="Pept_S8_subtilisin_bacteroid-2"/>
</dbReference>
<accession>A0A0D7W998</accession>
<dbReference type="Pfam" id="PF18962">
    <property type="entry name" value="Por_Secre_tail"/>
    <property type="match status" value="1"/>
</dbReference>
<comment type="caution">
    <text evidence="10">The sequence shown here is derived from an EMBL/GenBank/DDBJ whole genome shotgun (WGS) entry which is preliminary data.</text>
</comment>
<keyword evidence="11" id="KW-1185">Reference proteome</keyword>
<dbReference type="GO" id="GO:0006508">
    <property type="term" value="P:proteolysis"/>
    <property type="evidence" value="ECO:0007669"/>
    <property type="project" value="UniProtKB-KW"/>
</dbReference>
<dbReference type="NCBIfam" id="TIGR04183">
    <property type="entry name" value="Por_Secre_tail"/>
    <property type="match status" value="1"/>
</dbReference>
<evidence type="ECO:0000256" key="2">
    <source>
        <dbReference type="ARBA" id="ARBA00022670"/>
    </source>
</evidence>
<evidence type="ECO:0000256" key="3">
    <source>
        <dbReference type="ARBA" id="ARBA00022729"/>
    </source>
</evidence>
<protein>
    <submittedName>
        <fullName evidence="10">Serine protease</fullName>
    </submittedName>
</protein>
<dbReference type="Pfam" id="PF00082">
    <property type="entry name" value="Peptidase_S8"/>
    <property type="match status" value="1"/>
</dbReference>
<feature type="chain" id="PRO_5002325737" evidence="7">
    <location>
        <begin position="20"/>
        <end position="531"/>
    </location>
</feature>
<dbReference type="RefSeq" id="WP_044632435.1">
    <property type="nucleotide sequence ID" value="NZ_JTDW01000005.1"/>
</dbReference>
<feature type="domain" description="Peptidase S8/S53" evidence="8">
    <location>
        <begin position="165"/>
        <end position="437"/>
    </location>
</feature>
<dbReference type="SUPFAM" id="SSF52743">
    <property type="entry name" value="Subtilisin-like"/>
    <property type="match status" value="1"/>
</dbReference>
<feature type="domain" description="Secretion system C-terminal sorting" evidence="9">
    <location>
        <begin position="461"/>
        <end position="526"/>
    </location>
</feature>
<dbReference type="PATRIC" id="fig|1435349.4.peg.2611"/>
<dbReference type="PANTHER" id="PTHR43806:SF67">
    <property type="entry name" value="EGF-LIKE DOMAIN-CONTAINING PROTEIN"/>
    <property type="match status" value="1"/>
</dbReference>
<dbReference type="InterPro" id="IPR000209">
    <property type="entry name" value="Peptidase_S8/S53_dom"/>
</dbReference>
<keyword evidence="2 6" id="KW-0645">Protease</keyword>
<dbReference type="GO" id="GO:0004252">
    <property type="term" value="F:serine-type endopeptidase activity"/>
    <property type="evidence" value="ECO:0007669"/>
    <property type="project" value="UniProtKB-UniRule"/>
</dbReference>
<feature type="signal peptide" evidence="7">
    <location>
        <begin position="1"/>
        <end position="19"/>
    </location>
</feature>
<dbReference type="InterPro" id="IPR015500">
    <property type="entry name" value="Peptidase_S8_subtilisin-rel"/>
</dbReference>
<dbReference type="PROSITE" id="PS51892">
    <property type="entry name" value="SUBTILASE"/>
    <property type="match status" value="1"/>
</dbReference>
<evidence type="ECO:0000313" key="11">
    <source>
        <dbReference type="Proteomes" id="UP000032578"/>
    </source>
</evidence>
<feature type="active site" description="Charge relay system" evidence="6">
    <location>
        <position position="216"/>
    </location>
</feature>
<feature type="active site" description="Charge relay system" evidence="6">
    <location>
        <position position="174"/>
    </location>
</feature>
<evidence type="ECO:0000313" key="10">
    <source>
        <dbReference type="EMBL" id="KJD35701.1"/>
    </source>
</evidence>
<name>A0A0D7W998_9FLAO</name>
<evidence type="ECO:0000256" key="5">
    <source>
        <dbReference type="ARBA" id="ARBA00022825"/>
    </source>
</evidence>
<dbReference type="InterPro" id="IPR036852">
    <property type="entry name" value="Peptidase_S8/S53_dom_sf"/>
</dbReference>
<dbReference type="Gene3D" id="3.40.50.200">
    <property type="entry name" value="Peptidase S8/S53 domain"/>
    <property type="match status" value="1"/>
</dbReference>
<comment type="similarity">
    <text evidence="1 6">Belongs to the peptidase S8 family.</text>
</comment>
<sequence length="531" mass="57534">MIRVLFFLVAFTIFQTGVAQEDAWVFLTDKENVATAIENPISILTQKAIDRKQNFNIPIDARDVPVNESYITQIKSQSGISVLAKSKWFNTVYVRGSEENINALSALSFVESIDFANNNLNTSKAKQDKFTNKFQEELVTFNYGNASNQTEMISVDNLHLNNYTGTGITIAVLDAGFPNANTLGGFERLRNAGNIKGVYDFVNRDLDVYNTSQHNHGTLVLSTMAGYIENEFVGTAPDASYYLFITEDVSSETPAEESYWVEAAERADSLGVDIINTSLGYKTFDNANYTYTDAEMNGTTAFISRGANIAFEKGLLLVTSAGNEGEDGITAPGDSSNTLTIGAVDASGNSAWFSSVGSNFQPTQKPDVVAQGQSSALINENNVVVAANGTSFSSPILAGGIACLWQALPNFSNAEIMQLVRESASQYSAPDNYLGYGIPNLFAAFNAGLLVASHNNLQIELYPNPSSGKVFFKVQNGDLQVSVFSVLGKFVGEYAVSSEAPEIDLSTLQAGLYLVKVIQNETVKTFKVLKQ</sequence>
<evidence type="ECO:0000256" key="7">
    <source>
        <dbReference type="SAM" id="SignalP"/>
    </source>
</evidence>
<organism evidence="10 11">
    <name type="scientific">Neotamlana sedimentorum</name>
    <dbReference type="NCBI Taxonomy" id="1435349"/>
    <lineage>
        <taxon>Bacteria</taxon>
        <taxon>Pseudomonadati</taxon>
        <taxon>Bacteroidota</taxon>
        <taxon>Flavobacteriia</taxon>
        <taxon>Flavobacteriales</taxon>
        <taxon>Flavobacteriaceae</taxon>
        <taxon>Neotamlana</taxon>
    </lineage>
</organism>
<dbReference type="PIRSF" id="PIRSF037903">
    <property type="entry name" value="Subtilisin_rel_GFO_2223"/>
    <property type="match status" value="1"/>
</dbReference>
<dbReference type="STRING" id="1435349.PW52_08125"/>
<evidence type="ECO:0000259" key="9">
    <source>
        <dbReference type="Pfam" id="PF18962"/>
    </source>
</evidence>
<dbReference type="OrthoDB" id="1407599at2"/>
<keyword evidence="4 6" id="KW-0378">Hydrolase</keyword>
<dbReference type="PROSITE" id="PS00136">
    <property type="entry name" value="SUBTILASE_ASP"/>
    <property type="match status" value="1"/>
</dbReference>
<gene>
    <name evidence="10" type="ORF">PW52_08125</name>
</gene>
<dbReference type="InterPro" id="IPR050131">
    <property type="entry name" value="Peptidase_S8_subtilisin-like"/>
</dbReference>
<dbReference type="PRINTS" id="PR00723">
    <property type="entry name" value="SUBTILISIN"/>
</dbReference>
<dbReference type="AlphaFoldDB" id="A0A0D7W998"/>
<dbReference type="CDD" id="cd07493">
    <property type="entry name" value="Peptidases_S8_9"/>
    <property type="match status" value="1"/>
</dbReference>
<evidence type="ECO:0000256" key="6">
    <source>
        <dbReference type="PROSITE-ProRule" id="PRU01240"/>
    </source>
</evidence>
<dbReference type="Proteomes" id="UP000032578">
    <property type="component" value="Unassembled WGS sequence"/>
</dbReference>
<proteinExistence type="inferred from homology"/>
<dbReference type="PANTHER" id="PTHR43806">
    <property type="entry name" value="PEPTIDASE S8"/>
    <property type="match status" value="1"/>
</dbReference>
<dbReference type="InterPro" id="IPR023827">
    <property type="entry name" value="Peptidase_S8_Asp-AS"/>
</dbReference>
<dbReference type="InterPro" id="IPR026444">
    <property type="entry name" value="Secre_tail"/>
</dbReference>
<dbReference type="EMBL" id="JTDW01000005">
    <property type="protein sequence ID" value="KJD35701.1"/>
    <property type="molecule type" value="Genomic_DNA"/>
</dbReference>
<evidence type="ECO:0000256" key="4">
    <source>
        <dbReference type="ARBA" id="ARBA00022801"/>
    </source>
</evidence>
<evidence type="ECO:0000259" key="8">
    <source>
        <dbReference type="Pfam" id="PF00082"/>
    </source>
</evidence>
<keyword evidence="3 7" id="KW-0732">Signal</keyword>
<reference evidence="10 11" key="1">
    <citation type="submission" date="2014-11" db="EMBL/GenBank/DDBJ databases">
        <title>Tamlana sedimentorum sp. nov., isolated from shallow sand sediments of the Sea of Japan.</title>
        <authorList>
            <person name="Romanenko L.A."/>
        </authorList>
    </citation>
    <scope>NUCLEOTIDE SEQUENCE [LARGE SCALE GENOMIC DNA]</scope>
    <source>
        <strain evidence="10 11">JCM 19808</strain>
    </source>
</reference>
<feature type="active site" description="Charge relay system" evidence="6">
    <location>
        <position position="391"/>
    </location>
</feature>
<keyword evidence="5 6" id="KW-0720">Serine protease</keyword>
<evidence type="ECO:0000256" key="1">
    <source>
        <dbReference type="ARBA" id="ARBA00011073"/>
    </source>
</evidence>